<reference evidence="7" key="1">
    <citation type="submission" date="2022-11" db="UniProtKB">
        <authorList>
            <consortium name="WormBaseParasite"/>
        </authorList>
    </citation>
    <scope>IDENTIFICATION</scope>
</reference>
<accession>A0A914X4P2</accession>
<evidence type="ECO:0000256" key="2">
    <source>
        <dbReference type="ARBA" id="ARBA00022679"/>
    </source>
</evidence>
<evidence type="ECO:0000256" key="3">
    <source>
        <dbReference type="ARBA" id="ARBA00023315"/>
    </source>
</evidence>
<dbReference type="GO" id="GO:0016746">
    <property type="term" value="F:acyltransferase activity"/>
    <property type="evidence" value="ECO:0007669"/>
    <property type="project" value="UniProtKB-KW"/>
</dbReference>
<dbReference type="GO" id="GO:0036149">
    <property type="term" value="P:phosphatidylinositol acyl-chain remodeling"/>
    <property type="evidence" value="ECO:0007669"/>
    <property type="project" value="TreeGrafter"/>
</dbReference>
<feature type="transmembrane region" description="Helical" evidence="4">
    <location>
        <begin position="50"/>
        <end position="68"/>
    </location>
</feature>
<evidence type="ECO:0000259" key="5">
    <source>
        <dbReference type="SMART" id="SM00563"/>
    </source>
</evidence>
<dbReference type="PANTHER" id="PTHR10983:SF16">
    <property type="entry name" value="LYSOCARDIOLIPIN ACYLTRANSFERASE 1"/>
    <property type="match status" value="1"/>
</dbReference>
<dbReference type="SUPFAM" id="SSF69593">
    <property type="entry name" value="Glycerol-3-phosphate (1)-acyltransferase"/>
    <property type="match status" value="2"/>
</dbReference>
<feature type="transmembrane region" description="Helical" evidence="4">
    <location>
        <begin position="384"/>
        <end position="411"/>
    </location>
</feature>
<feature type="domain" description="Phospholipid/glycerol acyltransferase" evidence="5">
    <location>
        <begin position="83"/>
        <end position="207"/>
    </location>
</feature>
<dbReference type="CDD" id="cd07990">
    <property type="entry name" value="LPLAT_LCLAT1-like"/>
    <property type="match status" value="2"/>
</dbReference>
<feature type="domain" description="Phospholipid/glycerol acyltransferase" evidence="5">
    <location>
        <begin position="456"/>
        <end position="580"/>
    </location>
</feature>
<dbReference type="AlphaFoldDB" id="A0A914X4P2"/>
<keyword evidence="2" id="KW-0808">Transferase</keyword>
<feature type="transmembrane region" description="Helical" evidence="4">
    <location>
        <begin position="716"/>
        <end position="736"/>
    </location>
</feature>
<name>A0A914X4P2_9BILA</name>
<organism evidence="6 7">
    <name type="scientific">Plectus sambesii</name>
    <dbReference type="NCBI Taxonomy" id="2011161"/>
    <lineage>
        <taxon>Eukaryota</taxon>
        <taxon>Metazoa</taxon>
        <taxon>Ecdysozoa</taxon>
        <taxon>Nematoda</taxon>
        <taxon>Chromadorea</taxon>
        <taxon>Plectida</taxon>
        <taxon>Plectina</taxon>
        <taxon>Plectoidea</taxon>
        <taxon>Plectidae</taxon>
        <taxon>Plectus</taxon>
    </lineage>
</organism>
<evidence type="ECO:0000313" key="6">
    <source>
        <dbReference type="Proteomes" id="UP000887566"/>
    </source>
</evidence>
<evidence type="ECO:0000313" key="7">
    <source>
        <dbReference type="WBParaSite" id="PSAMB.scaffold6332size9708.g28324.t1"/>
    </source>
</evidence>
<comment type="similarity">
    <text evidence="1">Belongs to the 1-acyl-sn-glycerol-3-phosphate acyltransferase family.</text>
</comment>
<feature type="transmembrane region" description="Helical" evidence="4">
    <location>
        <begin position="12"/>
        <end position="38"/>
    </location>
</feature>
<dbReference type="InterPro" id="IPR002123">
    <property type="entry name" value="Plipid/glycerol_acylTrfase"/>
</dbReference>
<dbReference type="Pfam" id="PF16076">
    <property type="entry name" value="Acyltransf_C"/>
    <property type="match status" value="2"/>
</dbReference>
<feature type="transmembrane region" description="Helical" evidence="4">
    <location>
        <begin position="331"/>
        <end position="353"/>
    </location>
</feature>
<dbReference type="InterPro" id="IPR032098">
    <property type="entry name" value="Acyltransf_C"/>
</dbReference>
<dbReference type="GO" id="GO:0005783">
    <property type="term" value="C:endoplasmic reticulum"/>
    <property type="evidence" value="ECO:0007669"/>
    <property type="project" value="TreeGrafter"/>
</dbReference>
<protein>
    <submittedName>
        <fullName evidence="7">Phospholipid/glycerol acyltransferase domain-containing protein</fullName>
    </submittedName>
</protein>
<dbReference type="Proteomes" id="UP000887566">
    <property type="component" value="Unplaced"/>
</dbReference>
<keyword evidence="4" id="KW-0812">Transmembrane</keyword>
<proteinExistence type="inferred from homology"/>
<feature type="transmembrane region" description="Helical" evidence="4">
    <location>
        <begin position="423"/>
        <end position="441"/>
    </location>
</feature>
<dbReference type="PANTHER" id="PTHR10983">
    <property type="entry name" value="1-ACYLGLYCEROL-3-PHOSPHATE ACYLTRANSFERASE-RELATED"/>
    <property type="match status" value="1"/>
</dbReference>
<sequence length="761" mass="88307">MTAFLNRARGVLFAVLLFLTSFLGAIFILVPFFPFIFIRPTIWRHCADKLVGYWLTFPAALCEFLFGIKFHITGDPIVFGEPALIIMNHRTRLDWLFFWNALYKIDPWLLTTEKISLKASLKLIPGAGWAMGCDSFMFLHRNWELDKRNIENMIAYYKDIGQNYQLLLFPEGTDRGTRSVDISRSFAEKNNLPFYDYLLHPRTTGFTFLLKHMRQKNYAMNIYDVTVGYPDEIVANEVDLISTGVTPRNVHFDIRKVAISEVPEDDDGAAKWLSTLWSDKEGILRKFYSKPPADRAFTPSGIGAKWPVETTGWGRYAAFAFWILTTTMWAVFIYQFFAVKVYTIACIALYIGIHRRYGGVELPVKMGEPDEGPPPTVLDRVRGLTFTVVLFMSSLLGTIYILIPLFPLVVLSPKWWRKIVDRLIGFWLTLPPSLISFLFGAKFRVTGDPVLSNEPALIIMNHRTRLDWLFFWNALYKIDPLLLTTEKISLKAILRLIPGAGWAMGANSFLFLDRLWEKDEKRLEDMIDYYANVGAQYQILLFPEGTDKCHRATARCRAFAEKKGLQQYEYIMHPKTTGFVYLLQKMRKVNYIKYVYDVTVAFPDRMVQSETDIMLKGACPKTVHFDIRRLDADRLPESDEGLAKWLIALWKDKEDILREYYEKPLEERQLQPSGEGIVWPIEDSVGERAGLLFAFSFWLLTTLMWIWFLWTVGGMRWYFVLSCCVYALLYRVYGGVEWFAVSEWKRANPIHPTCAEDHKQM</sequence>
<feature type="transmembrane region" description="Helical" evidence="4">
    <location>
        <begin position="689"/>
        <end position="710"/>
    </location>
</feature>
<evidence type="ECO:0000256" key="1">
    <source>
        <dbReference type="ARBA" id="ARBA00008655"/>
    </source>
</evidence>
<keyword evidence="4" id="KW-0472">Membrane</keyword>
<evidence type="ECO:0000256" key="4">
    <source>
        <dbReference type="SAM" id="Phobius"/>
    </source>
</evidence>
<keyword evidence="6" id="KW-1185">Reference proteome</keyword>
<dbReference type="SMART" id="SM00563">
    <property type="entry name" value="PlsC"/>
    <property type="match status" value="2"/>
</dbReference>
<dbReference type="Pfam" id="PF01553">
    <property type="entry name" value="Acyltransferase"/>
    <property type="match status" value="2"/>
</dbReference>
<dbReference type="WBParaSite" id="PSAMB.scaffold6332size9708.g28324.t1">
    <property type="protein sequence ID" value="PSAMB.scaffold6332size9708.g28324.t1"/>
    <property type="gene ID" value="PSAMB.scaffold6332size9708.g28324"/>
</dbReference>
<keyword evidence="4" id="KW-1133">Transmembrane helix</keyword>
<keyword evidence="3" id="KW-0012">Acyltransferase</keyword>